<dbReference type="eggNOG" id="COG4774">
    <property type="taxonomic scope" value="Bacteria"/>
</dbReference>
<evidence type="ECO:0000256" key="4">
    <source>
        <dbReference type="ARBA" id="ARBA00022496"/>
    </source>
</evidence>
<evidence type="ECO:0000256" key="2">
    <source>
        <dbReference type="ARBA" id="ARBA00022448"/>
    </source>
</evidence>
<evidence type="ECO:0000256" key="3">
    <source>
        <dbReference type="ARBA" id="ARBA00022452"/>
    </source>
</evidence>
<comment type="similarity">
    <text evidence="11 12">Belongs to the TonB-dependent receptor family.</text>
</comment>
<evidence type="ECO:0000256" key="12">
    <source>
        <dbReference type="RuleBase" id="RU003357"/>
    </source>
</evidence>
<dbReference type="PROSITE" id="PS52016">
    <property type="entry name" value="TONB_DEPENDENT_REC_3"/>
    <property type="match status" value="1"/>
</dbReference>
<keyword evidence="15" id="KW-0675">Receptor</keyword>
<comment type="subcellular location">
    <subcellularLocation>
        <location evidence="1 11">Cell outer membrane</location>
        <topology evidence="1 11">Multi-pass membrane protein</topology>
    </subcellularLocation>
</comment>
<keyword evidence="2 11" id="KW-0813">Transport</keyword>
<keyword evidence="6" id="KW-0408">Iron</keyword>
<protein>
    <submittedName>
        <fullName evidence="15">Putative TonB-dependent receptor</fullName>
    </submittedName>
</protein>
<keyword evidence="9 11" id="KW-0472">Membrane</keyword>
<dbReference type="Proteomes" id="UP000016568">
    <property type="component" value="Unassembled WGS sequence"/>
</dbReference>
<accession>U2YAT5</accession>
<proteinExistence type="inferred from homology"/>
<keyword evidence="7" id="KW-0406">Ion transport</keyword>
<feature type="domain" description="TonB-dependent receptor plug" evidence="14">
    <location>
        <begin position="42"/>
        <end position="151"/>
    </location>
</feature>
<dbReference type="Pfam" id="PF07715">
    <property type="entry name" value="Plug"/>
    <property type="match status" value="1"/>
</dbReference>
<keyword evidence="3 11" id="KW-1134">Transmembrane beta strand</keyword>
<keyword evidence="5 11" id="KW-0812">Transmembrane</keyword>
<evidence type="ECO:0000259" key="14">
    <source>
        <dbReference type="Pfam" id="PF07715"/>
    </source>
</evidence>
<name>U2YAT5_9SPHN</name>
<dbReference type="AlphaFoldDB" id="U2YAT5"/>
<keyword evidence="4" id="KW-0410">Iron transport</keyword>
<dbReference type="PANTHER" id="PTHR32552">
    <property type="entry name" value="FERRICHROME IRON RECEPTOR-RELATED"/>
    <property type="match status" value="1"/>
</dbReference>
<evidence type="ECO:0000313" key="16">
    <source>
        <dbReference type="Proteomes" id="UP000016568"/>
    </source>
</evidence>
<dbReference type="InterPro" id="IPR000531">
    <property type="entry name" value="Beta-barrel_TonB"/>
</dbReference>
<dbReference type="EMBL" id="BASZ01000009">
    <property type="protein sequence ID" value="GAD50546.1"/>
    <property type="molecule type" value="Genomic_DNA"/>
</dbReference>
<dbReference type="InterPro" id="IPR036942">
    <property type="entry name" value="Beta-barrel_TonB_sf"/>
</dbReference>
<reference evidence="15 16" key="1">
    <citation type="submission" date="2013-09" db="EMBL/GenBank/DDBJ databases">
        <title>Whole genome shotgun sequence of Novosphingobium tardaugens NBRC 16725.</title>
        <authorList>
            <person name="Isaki S."/>
            <person name="Hosoyama A."/>
            <person name="Tsuchikane K."/>
            <person name="Katsumata H."/>
            <person name="Ando Y."/>
            <person name="Yamazaki S."/>
            <person name="Fujita N."/>
        </authorList>
    </citation>
    <scope>NUCLEOTIDE SEQUENCE [LARGE SCALE GENOMIC DNA]</scope>
    <source>
        <strain evidence="15 16">NBRC 16725</strain>
    </source>
</reference>
<dbReference type="InterPro" id="IPR012910">
    <property type="entry name" value="Plug_dom"/>
</dbReference>
<dbReference type="RefSeq" id="WP_021691364.1">
    <property type="nucleotide sequence ID" value="NZ_BASZ01000009.1"/>
</dbReference>
<evidence type="ECO:0000256" key="7">
    <source>
        <dbReference type="ARBA" id="ARBA00023065"/>
    </source>
</evidence>
<keyword evidence="8 12" id="KW-0798">TonB box</keyword>
<evidence type="ECO:0000256" key="1">
    <source>
        <dbReference type="ARBA" id="ARBA00004571"/>
    </source>
</evidence>
<dbReference type="Gene3D" id="2.40.170.20">
    <property type="entry name" value="TonB-dependent receptor, beta-barrel domain"/>
    <property type="match status" value="1"/>
</dbReference>
<evidence type="ECO:0000256" key="10">
    <source>
        <dbReference type="ARBA" id="ARBA00023237"/>
    </source>
</evidence>
<evidence type="ECO:0000256" key="9">
    <source>
        <dbReference type="ARBA" id="ARBA00023136"/>
    </source>
</evidence>
<dbReference type="PANTHER" id="PTHR32552:SF81">
    <property type="entry name" value="TONB-DEPENDENT OUTER MEMBRANE RECEPTOR"/>
    <property type="match status" value="1"/>
</dbReference>
<organism evidence="15 16">
    <name type="scientific">Caenibius tardaugens NBRC 16725</name>
    <dbReference type="NCBI Taxonomy" id="1219035"/>
    <lineage>
        <taxon>Bacteria</taxon>
        <taxon>Pseudomonadati</taxon>
        <taxon>Pseudomonadota</taxon>
        <taxon>Alphaproteobacteria</taxon>
        <taxon>Sphingomonadales</taxon>
        <taxon>Erythrobacteraceae</taxon>
        <taxon>Caenibius</taxon>
    </lineage>
</organism>
<gene>
    <name evidence="15" type="ORF">NT2_09_01550</name>
</gene>
<dbReference type="SUPFAM" id="SSF56935">
    <property type="entry name" value="Porins"/>
    <property type="match status" value="1"/>
</dbReference>
<evidence type="ECO:0000256" key="5">
    <source>
        <dbReference type="ARBA" id="ARBA00022692"/>
    </source>
</evidence>
<sequence length="765" mass="82771">MTSSIALAVCGATQVSAQEKLEPQTGGLGEIVVTAQKREENLQQTPLAISAITSDTIEKRGITDVSSLTSIAPNLVVGVTGAATANAAIFIRGIGESDTVLTADSPVGIYVDGVVLGRTSGAIFDLVDLERIEVLRGPQGTLYGRNTTGGAVNLISKKPGDAFAVEQTLSYGSFDYLQSKTTIDTGEWGNSGIRVRGTYLHKQRDGYINNPLRRDSRDPGAYNTDAFRIAARFDQGGPIRLDYAFDYNDRRGVSIPSQLIAARPDILAYISASPALGGEAPQISRKRLSSFRADTDGPVRDKIEGHTFVAEFDISDQLTFRSLTGYRTWKNTVVSDQDGNGGLVGLVVDPGILGGGPLVPLGIEPISLFNLTFDRRQTQFTQELNLLGKIGPDIDFVLGAYYFREVVHDANPTNFTLIIPSGAPVEAAPGVFVNSVGVNLATDNIYRHKSRSRAVFGQITGHVTDRLSLTAGLRYTKDDKHLDQTVPFVRQLDRAFSKVNWAISADYKVNDAIMAYGRIATGYKAGGLNARAVNDGFGPENLTSYELGLKTELFDRRLRLNTAVFYTDLKDIQRSQFLAGSGGTVSTTVNAGRARYIGIEVEAAAAVTNELTLSANFGYIDRKFTDFDLRDPATDELVDISDDARFNGSASTTLSAAAEYRKPLSFGELAARLDYSYRSRVYYTTTALVNPFHETISDAPVGLLDARLTLSDIDLGGGKLAISGWVKNLTNEVHQLWGVDFGSLGFATVNYAEPRTWGIDLKVSY</sequence>
<dbReference type="Pfam" id="PF00593">
    <property type="entry name" value="TonB_dep_Rec_b-barrel"/>
    <property type="match status" value="1"/>
</dbReference>
<evidence type="ECO:0000256" key="8">
    <source>
        <dbReference type="ARBA" id="ARBA00023077"/>
    </source>
</evidence>
<evidence type="ECO:0000259" key="13">
    <source>
        <dbReference type="Pfam" id="PF00593"/>
    </source>
</evidence>
<evidence type="ECO:0000313" key="15">
    <source>
        <dbReference type="EMBL" id="GAD50546.1"/>
    </source>
</evidence>
<keyword evidence="16" id="KW-1185">Reference proteome</keyword>
<evidence type="ECO:0000256" key="6">
    <source>
        <dbReference type="ARBA" id="ARBA00023004"/>
    </source>
</evidence>
<feature type="domain" description="TonB-dependent receptor-like beta-barrel" evidence="13">
    <location>
        <begin position="293"/>
        <end position="729"/>
    </location>
</feature>
<dbReference type="InterPro" id="IPR039426">
    <property type="entry name" value="TonB-dep_rcpt-like"/>
</dbReference>
<evidence type="ECO:0000256" key="11">
    <source>
        <dbReference type="PROSITE-ProRule" id="PRU01360"/>
    </source>
</evidence>
<comment type="caution">
    <text evidence="15">The sequence shown here is derived from an EMBL/GenBank/DDBJ whole genome shotgun (WGS) entry which is preliminary data.</text>
</comment>
<dbReference type="GO" id="GO:0009279">
    <property type="term" value="C:cell outer membrane"/>
    <property type="evidence" value="ECO:0007669"/>
    <property type="project" value="UniProtKB-SubCell"/>
</dbReference>
<keyword evidence="10 11" id="KW-0998">Cell outer membrane</keyword>
<dbReference type="GO" id="GO:0006826">
    <property type="term" value="P:iron ion transport"/>
    <property type="evidence" value="ECO:0007669"/>
    <property type="project" value="UniProtKB-KW"/>
</dbReference>